<feature type="signal peptide" evidence="1">
    <location>
        <begin position="1"/>
        <end position="20"/>
    </location>
</feature>
<keyword evidence="3" id="KW-1185">Reference proteome</keyword>
<evidence type="ECO:0000313" key="3">
    <source>
        <dbReference type="Proteomes" id="UP001162741"/>
    </source>
</evidence>
<sequence length="257" mass="28701">MKSNVNICLLFLLLFTACNKEELSAEMAAYVVVNGYNGGENGLEIAIDTTRYTAFTKIVQSAGIIGFGTVYTYRQGQHEQILTVRDTATKQVVFSKTVDLSAAKVAINFTYVDGKTTEYTPPAVDTATNKLLFYVNFPEDEAPFDMFLYRKDASTGEELRYYLAKDVKPGSWITVNYLAAPGFETTVALSNTSIYFTKAGTTDQWAFRDNESVSRMSAGGLYLPVTGEKGLVQPYYLLPKVWQLEHARMFFYPGRAK</sequence>
<protein>
    <recommendedName>
        <fullName evidence="4">DUF4397 domain-containing protein</fullName>
    </recommendedName>
</protein>
<reference evidence="2" key="1">
    <citation type="submission" date="2022-10" db="EMBL/GenBank/DDBJ databases">
        <title>Chitinophaga sp. nov., isolated from soil.</title>
        <authorList>
            <person name="Jeon C.O."/>
        </authorList>
    </citation>
    <scope>NUCLEOTIDE SEQUENCE</scope>
    <source>
        <strain evidence="2">R8</strain>
    </source>
</reference>
<organism evidence="2 3">
    <name type="scientific">Chitinophaga horti</name>
    <dbReference type="NCBI Taxonomy" id="2920382"/>
    <lineage>
        <taxon>Bacteria</taxon>
        <taxon>Pseudomonadati</taxon>
        <taxon>Bacteroidota</taxon>
        <taxon>Chitinophagia</taxon>
        <taxon>Chitinophagales</taxon>
        <taxon>Chitinophagaceae</taxon>
        <taxon>Chitinophaga</taxon>
    </lineage>
</organism>
<evidence type="ECO:0008006" key="4">
    <source>
        <dbReference type="Google" id="ProtNLM"/>
    </source>
</evidence>
<feature type="chain" id="PRO_5047273130" description="DUF4397 domain-containing protein" evidence="1">
    <location>
        <begin position="21"/>
        <end position="257"/>
    </location>
</feature>
<accession>A0ABY6IZW5</accession>
<dbReference type="PROSITE" id="PS51257">
    <property type="entry name" value="PROKAR_LIPOPROTEIN"/>
    <property type="match status" value="1"/>
</dbReference>
<dbReference type="EMBL" id="CP107006">
    <property type="protein sequence ID" value="UYQ91442.1"/>
    <property type="molecule type" value="Genomic_DNA"/>
</dbReference>
<evidence type="ECO:0000313" key="2">
    <source>
        <dbReference type="EMBL" id="UYQ91442.1"/>
    </source>
</evidence>
<gene>
    <name evidence="2" type="ORF">MKQ68_15220</name>
</gene>
<keyword evidence="1" id="KW-0732">Signal</keyword>
<name>A0ABY6IZW5_9BACT</name>
<dbReference type="Proteomes" id="UP001162741">
    <property type="component" value="Chromosome"/>
</dbReference>
<proteinExistence type="predicted"/>
<evidence type="ECO:0000256" key="1">
    <source>
        <dbReference type="SAM" id="SignalP"/>
    </source>
</evidence>
<dbReference type="RefSeq" id="WP_264279865.1">
    <property type="nucleotide sequence ID" value="NZ_CP107006.1"/>
</dbReference>